<reference evidence="2" key="2">
    <citation type="submission" date="2023-05" db="EMBL/GenBank/DDBJ databases">
        <authorList>
            <consortium name="Lawrence Berkeley National Laboratory"/>
            <person name="Steindorff A."/>
            <person name="Hensen N."/>
            <person name="Bonometti L."/>
            <person name="Westerberg I."/>
            <person name="Brannstrom I.O."/>
            <person name="Guillou S."/>
            <person name="Cros-Aarteil S."/>
            <person name="Calhoun S."/>
            <person name="Haridas S."/>
            <person name="Kuo A."/>
            <person name="Mondo S."/>
            <person name="Pangilinan J."/>
            <person name="Riley R."/>
            <person name="Labutti K."/>
            <person name="Andreopoulos B."/>
            <person name="Lipzen A."/>
            <person name="Chen C."/>
            <person name="Yanf M."/>
            <person name="Daum C."/>
            <person name="Ng V."/>
            <person name="Clum A."/>
            <person name="Ohm R."/>
            <person name="Martin F."/>
            <person name="Silar P."/>
            <person name="Natvig D."/>
            <person name="Lalanne C."/>
            <person name="Gautier V."/>
            <person name="Ament-Velasquez S.L."/>
            <person name="Kruys A."/>
            <person name="Hutchinson M.I."/>
            <person name="Powell A.J."/>
            <person name="Barry K."/>
            <person name="Miller A.N."/>
            <person name="Grigoriev I.V."/>
            <person name="Debuchy R."/>
            <person name="Gladieux P."/>
            <person name="Thoren M.H."/>
            <person name="Johannesson H."/>
        </authorList>
    </citation>
    <scope>NUCLEOTIDE SEQUENCE</scope>
    <source>
        <strain evidence="2">CBS 538.74</strain>
    </source>
</reference>
<proteinExistence type="predicted"/>
<comment type="caution">
    <text evidence="2">The sequence shown here is derived from an EMBL/GenBank/DDBJ whole genome shotgun (WGS) entry which is preliminary data.</text>
</comment>
<dbReference type="Proteomes" id="UP001302745">
    <property type="component" value="Unassembled WGS sequence"/>
</dbReference>
<feature type="coiled-coil region" evidence="1">
    <location>
        <begin position="147"/>
        <end position="181"/>
    </location>
</feature>
<accession>A0AAN6VG08</accession>
<name>A0AAN6VG08_9PEZI</name>
<keyword evidence="1" id="KW-0175">Coiled coil</keyword>
<protein>
    <submittedName>
        <fullName evidence="2">Uncharacterized protein</fullName>
    </submittedName>
</protein>
<gene>
    <name evidence="2" type="ORF">C8A00DRAFT_17763</name>
</gene>
<sequence>MEGQNQLVKLAPCFRPEPVSSGGFHTRRLTRHGFLSNRWGLQRHRTFQTSSLFTKKSPEMFPRRAGSHSVPPRGLLKAGVMPTHEVQSALDHNFGVLRLGFHGVGESLQRLEKTTENISKQFTEGFDRFFEQHTGPAIVERMEKTHNAEKKRLKSEHRTEIERLQRERALVKTRLEEKERDLGVANLQLQMAAKDLADAQRMMNSQAKQTSQIKKLKDPDEYIKASFLSLRESILEFSRSPAIQLGPLPDTLEVADNVFHPQTWNRASPQQRKHRVMAKVFHLLFRRILRPSLRIFGVQAFLRSDEHHSISSSEAHLRGLEKDLEAQGVQKETLNTWIATTIDTITPLRDIPQNVGGITQEILEALAPVMMLFAFNRNADRVKSQISAICEEAVRLKLAMRRAHGNYKIEVPSRDAKRWGEPGCDQETRALVPAVWLRVIDREAGPGTEEEREAAAGKQTRSDIACIIFGALTKLEEGNSSGKNKIVLEKGCVVSKAETGRLKRKAAVEEEPRKRVNPNRGVSPAHLARIKALMGEAE</sequence>
<evidence type="ECO:0000256" key="1">
    <source>
        <dbReference type="SAM" id="Coils"/>
    </source>
</evidence>
<organism evidence="2 3">
    <name type="scientific">Chaetomidium leptoderma</name>
    <dbReference type="NCBI Taxonomy" id="669021"/>
    <lineage>
        <taxon>Eukaryota</taxon>
        <taxon>Fungi</taxon>
        <taxon>Dikarya</taxon>
        <taxon>Ascomycota</taxon>
        <taxon>Pezizomycotina</taxon>
        <taxon>Sordariomycetes</taxon>
        <taxon>Sordariomycetidae</taxon>
        <taxon>Sordariales</taxon>
        <taxon>Chaetomiaceae</taxon>
        <taxon>Chaetomidium</taxon>
    </lineage>
</organism>
<evidence type="ECO:0000313" key="3">
    <source>
        <dbReference type="Proteomes" id="UP001302745"/>
    </source>
</evidence>
<evidence type="ECO:0000313" key="2">
    <source>
        <dbReference type="EMBL" id="KAK4150762.1"/>
    </source>
</evidence>
<dbReference type="EMBL" id="MU857052">
    <property type="protein sequence ID" value="KAK4150762.1"/>
    <property type="molecule type" value="Genomic_DNA"/>
</dbReference>
<dbReference type="AlphaFoldDB" id="A0AAN6VG08"/>
<reference evidence="2" key="1">
    <citation type="journal article" date="2023" name="Mol. Phylogenet. Evol.">
        <title>Genome-scale phylogeny and comparative genomics of the fungal order Sordariales.</title>
        <authorList>
            <person name="Hensen N."/>
            <person name="Bonometti L."/>
            <person name="Westerberg I."/>
            <person name="Brannstrom I.O."/>
            <person name="Guillou S."/>
            <person name="Cros-Aarteil S."/>
            <person name="Calhoun S."/>
            <person name="Haridas S."/>
            <person name="Kuo A."/>
            <person name="Mondo S."/>
            <person name="Pangilinan J."/>
            <person name="Riley R."/>
            <person name="LaButti K."/>
            <person name="Andreopoulos B."/>
            <person name="Lipzen A."/>
            <person name="Chen C."/>
            <person name="Yan M."/>
            <person name="Daum C."/>
            <person name="Ng V."/>
            <person name="Clum A."/>
            <person name="Steindorff A."/>
            <person name="Ohm R.A."/>
            <person name="Martin F."/>
            <person name="Silar P."/>
            <person name="Natvig D.O."/>
            <person name="Lalanne C."/>
            <person name="Gautier V."/>
            <person name="Ament-Velasquez S.L."/>
            <person name="Kruys A."/>
            <person name="Hutchinson M.I."/>
            <person name="Powell A.J."/>
            <person name="Barry K."/>
            <person name="Miller A.N."/>
            <person name="Grigoriev I.V."/>
            <person name="Debuchy R."/>
            <person name="Gladieux P."/>
            <person name="Hiltunen Thoren M."/>
            <person name="Johannesson H."/>
        </authorList>
    </citation>
    <scope>NUCLEOTIDE SEQUENCE</scope>
    <source>
        <strain evidence="2">CBS 538.74</strain>
    </source>
</reference>
<keyword evidence="3" id="KW-1185">Reference proteome</keyword>